<dbReference type="AlphaFoldDB" id="A0A0R0J2B6"/>
<name>A0A0R0J2B6_SOYBN</name>
<protein>
    <submittedName>
        <fullName evidence="1 2">Uncharacterized protein</fullName>
    </submittedName>
</protein>
<reference evidence="1" key="3">
    <citation type="submission" date="2018-07" db="EMBL/GenBank/DDBJ databases">
        <title>WGS assembly of Glycine max.</title>
        <authorList>
            <person name="Schmutz J."/>
            <person name="Cannon S."/>
            <person name="Schlueter J."/>
            <person name="Ma J."/>
            <person name="Mitros T."/>
            <person name="Nelson W."/>
            <person name="Hyten D."/>
            <person name="Song Q."/>
            <person name="Thelen J."/>
            <person name="Cheng J."/>
            <person name="Xu D."/>
            <person name="Hellsten U."/>
            <person name="May G."/>
            <person name="Yu Y."/>
            <person name="Sakurai T."/>
            <person name="Umezawa T."/>
            <person name="Bhattacharyya M."/>
            <person name="Sandhu D."/>
            <person name="Valliyodan B."/>
            <person name="Lindquist E."/>
            <person name="Peto M."/>
            <person name="Grant D."/>
            <person name="Shu S."/>
            <person name="Goodstein D."/>
            <person name="Barry K."/>
            <person name="Futrell-Griggs M."/>
            <person name="Abernathy B."/>
            <person name="Du J."/>
            <person name="Tian Z."/>
            <person name="Zhu L."/>
            <person name="Gill N."/>
            <person name="Joshi T."/>
            <person name="Libault M."/>
            <person name="Sethuraman A."/>
            <person name="Zhang X."/>
            <person name="Shinozaki K."/>
            <person name="Nguyen H."/>
            <person name="Wing R."/>
            <person name="Cregan P."/>
            <person name="Specht J."/>
            <person name="Grimwood J."/>
            <person name="Rokhsar D."/>
            <person name="Stacey G."/>
            <person name="Shoemaker R."/>
            <person name="Jackson S."/>
        </authorList>
    </citation>
    <scope>NUCLEOTIDE SEQUENCE</scope>
    <source>
        <tissue evidence="1">Callus</tissue>
    </source>
</reference>
<dbReference type="EnsemblPlants" id="KRH48550">
    <property type="protein sequence ID" value="KRH48550"/>
    <property type="gene ID" value="GLYMA_07G096200"/>
</dbReference>
<keyword evidence="3" id="KW-1185">Reference proteome</keyword>
<proteinExistence type="predicted"/>
<reference evidence="2" key="2">
    <citation type="submission" date="2018-02" db="UniProtKB">
        <authorList>
            <consortium name="EnsemblPlants"/>
        </authorList>
    </citation>
    <scope>IDENTIFICATION</scope>
    <source>
        <strain evidence="2">Williams 82</strain>
    </source>
</reference>
<accession>A0A0R0J2B6</accession>
<dbReference type="InParanoid" id="A0A0R0J2B6"/>
<evidence type="ECO:0000313" key="1">
    <source>
        <dbReference type="EMBL" id="KRH48550.1"/>
    </source>
</evidence>
<dbReference type="Proteomes" id="UP000008827">
    <property type="component" value="Chromosome 7"/>
</dbReference>
<reference evidence="1 2" key="1">
    <citation type="journal article" date="2010" name="Nature">
        <title>Genome sequence of the palaeopolyploid soybean.</title>
        <authorList>
            <person name="Schmutz J."/>
            <person name="Cannon S.B."/>
            <person name="Schlueter J."/>
            <person name="Ma J."/>
            <person name="Mitros T."/>
            <person name="Nelson W."/>
            <person name="Hyten D.L."/>
            <person name="Song Q."/>
            <person name="Thelen J.J."/>
            <person name="Cheng J."/>
            <person name="Xu D."/>
            <person name="Hellsten U."/>
            <person name="May G.D."/>
            <person name="Yu Y."/>
            <person name="Sakurai T."/>
            <person name="Umezawa T."/>
            <person name="Bhattacharyya M.K."/>
            <person name="Sandhu D."/>
            <person name="Valliyodan B."/>
            <person name="Lindquist E."/>
            <person name="Peto M."/>
            <person name="Grant D."/>
            <person name="Shu S."/>
            <person name="Goodstein D."/>
            <person name="Barry K."/>
            <person name="Futrell-Griggs M."/>
            <person name="Abernathy B."/>
            <person name="Du J."/>
            <person name="Tian Z."/>
            <person name="Zhu L."/>
            <person name="Gill N."/>
            <person name="Joshi T."/>
            <person name="Libault M."/>
            <person name="Sethuraman A."/>
            <person name="Zhang X.-C."/>
            <person name="Shinozaki K."/>
            <person name="Nguyen H.T."/>
            <person name="Wing R.A."/>
            <person name="Cregan P."/>
            <person name="Specht J."/>
            <person name="Grimwood J."/>
            <person name="Rokhsar D."/>
            <person name="Stacey G."/>
            <person name="Shoemaker R.C."/>
            <person name="Jackson S.A."/>
        </authorList>
    </citation>
    <scope>NUCLEOTIDE SEQUENCE</scope>
    <source>
        <strain evidence="2">cv. Williams 82</strain>
        <tissue evidence="1">Callus</tissue>
    </source>
</reference>
<evidence type="ECO:0000313" key="3">
    <source>
        <dbReference type="Proteomes" id="UP000008827"/>
    </source>
</evidence>
<sequence>MKRRRKSIKEKCEKTIYTWITTSIGGRVFFQRGNLSSKNCWGQPCLSLDILFVQHQELDVIEFNQQRNCNSDQPPFASLTFSIPTTQQRLVITS</sequence>
<dbReference type="Gramene" id="KRH48550">
    <property type="protein sequence ID" value="KRH48550"/>
    <property type="gene ID" value="GLYMA_07G096200"/>
</dbReference>
<evidence type="ECO:0000313" key="2">
    <source>
        <dbReference type="EnsemblPlants" id="KRH48550"/>
    </source>
</evidence>
<dbReference type="EMBL" id="CM000840">
    <property type="protein sequence ID" value="KRH48550.1"/>
    <property type="molecule type" value="Genomic_DNA"/>
</dbReference>
<gene>
    <name evidence="1" type="ORF">GLYMA_07G096200</name>
</gene>
<organism evidence="1">
    <name type="scientific">Glycine max</name>
    <name type="common">Soybean</name>
    <name type="synonym">Glycine hispida</name>
    <dbReference type="NCBI Taxonomy" id="3847"/>
    <lineage>
        <taxon>Eukaryota</taxon>
        <taxon>Viridiplantae</taxon>
        <taxon>Streptophyta</taxon>
        <taxon>Embryophyta</taxon>
        <taxon>Tracheophyta</taxon>
        <taxon>Spermatophyta</taxon>
        <taxon>Magnoliopsida</taxon>
        <taxon>eudicotyledons</taxon>
        <taxon>Gunneridae</taxon>
        <taxon>Pentapetalae</taxon>
        <taxon>rosids</taxon>
        <taxon>fabids</taxon>
        <taxon>Fabales</taxon>
        <taxon>Fabaceae</taxon>
        <taxon>Papilionoideae</taxon>
        <taxon>50 kb inversion clade</taxon>
        <taxon>NPAAA clade</taxon>
        <taxon>indigoferoid/millettioid clade</taxon>
        <taxon>Phaseoleae</taxon>
        <taxon>Glycine</taxon>
        <taxon>Glycine subgen. Soja</taxon>
    </lineage>
</organism>